<dbReference type="GO" id="GO:0046491">
    <property type="term" value="P:L-methylmalonyl-CoA metabolic process"/>
    <property type="evidence" value="ECO:0007669"/>
    <property type="project" value="TreeGrafter"/>
</dbReference>
<keyword evidence="4" id="KW-1185">Reference proteome</keyword>
<dbReference type="AlphaFoldDB" id="A0A917VTE7"/>
<reference evidence="3" key="2">
    <citation type="submission" date="2020-09" db="EMBL/GenBank/DDBJ databases">
        <authorList>
            <person name="Sun Q."/>
            <person name="Zhou Y."/>
        </authorList>
    </citation>
    <scope>NUCLEOTIDE SEQUENCE</scope>
    <source>
        <strain evidence="3">CGMCC 4.3508</strain>
    </source>
</reference>
<evidence type="ECO:0000256" key="1">
    <source>
        <dbReference type="ARBA" id="ARBA00022723"/>
    </source>
</evidence>
<dbReference type="SUPFAM" id="SSF54593">
    <property type="entry name" value="Glyoxalase/Bleomycin resistance protein/Dihydroxybiphenyl dioxygenase"/>
    <property type="match status" value="2"/>
</dbReference>
<accession>A0A917VTE7</accession>
<sequence length="304" mass="32755">MSDMARAWLHVQLGSTDWEAAQRFYVSTFGLREVMRTSSAPKPDGSAWGIDGPQHSDALFLYDARGARTTVGIEIQAWHTPPVEGETYPMFHHVGFQGIGLLVRDLDATLERAAQAGGTVVGVADTALLTEASRTAWLRDTDGVLVEVVENRELPAESHLHRHILSCSDLEASIAFYEKLGFTRQATESAVDIAAWGPALTGNVVADTALLTLPAGGYALLLVGWRTPAAVGRAYDKAYNRGLFRCALATNDLSRALASIEGEGIPMNGPHTFELTGTKLPPLTICFLTDPDGVTVELVERPLS</sequence>
<protein>
    <recommendedName>
        <fullName evidence="2">VOC domain-containing protein</fullName>
    </recommendedName>
</protein>
<dbReference type="InterPro" id="IPR004360">
    <property type="entry name" value="Glyas_Fos-R_dOase_dom"/>
</dbReference>
<comment type="caution">
    <text evidence="3">The sequence shown here is derived from an EMBL/GenBank/DDBJ whole genome shotgun (WGS) entry which is preliminary data.</text>
</comment>
<proteinExistence type="predicted"/>
<dbReference type="InterPro" id="IPR029068">
    <property type="entry name" value="Glyas_Bleomycin-R_OHBP_Dase"/>
</dbReference>
<dbReference type="Pfam" id="PF00903">
    <property type="entry name" value="Glyoxalase"/>
    <property type="match status" value="1"/>
</dbReference>
<dbReference type="EMBL" id="BMMH01000005">
    <property type="protein sequence ID" value="GGL12399.1"/>
    <property type="molecule type" value="Genomic_DNA"/>
</dbReference>
<feature type="domain" description="VOC" evidence="2">
    <location>
        <begin position="7"/>
        <end position="151"/>
    </location>
</feature>
<dbReference type="PROSITE" id="PS51819">
    <property type="entry name" value="VOC"/>
    <property type="match status" value="2"/>
</dbReference>
<dbReference type="InterPro" id="IPR051785">
    <property type="entry name" value="MMCE/EMCE_epimerase"/>
</dbReference>
<dbReference type="CDD" id="cd06587">
    <property type="entry name" value="VOC"/>
    <property type="match status" value="1"/>
</dbReference>
<keyword evidence="1" id="KW-0479">Metal-binding</keyword>
<dbReference type="Proteomes" id="UP000638263">
    <property type="component" value="Unassembled WGS sequence"/>
</dbReference>
<dbReference type="InterPro" id="IPR037523">
    <property type="entry name" value="VOC_core"/>
</dbReference>
<dbReference type="Gene3D" id="3.10.180.10">
    <property type="entry name" value="2,3-Dihydroxybiphenyl 1,2-Dioxygenase, domain 1"/>
    <property type="match status" value="2"/>
</dbReference>
<evidence type="ECO:0000313" key="4">
    <source>
        <dbReference type="Proteomes" id="UP000638263"/>
    </source>
</evidence>
<gene>
    <name evidence="3" type="ORF">GCM10011588_28500</name>
</gene>
<dbReference type="Pfam" id="PF13669">
    <property type="entry name" value="Glyoxalase_4"/>
    <property type="match status" value="1"/>
</dbReference>
<dbReference type="PANTHER" id="PTHR43048">
    <property type="entry name" value="METHYLMALONYL-COA EPIMERASE"/>
    <property type="match status" value="1"/>
</dbReference>
<dbReference type="GO" id="GO:0004493">
    <property type="term" value="F:methylmalonyl-CoA epimerase activity"/>
    <property type="evidence" value="ECO:0007669"/>
    <property type="project" value="TreeGrafter"/>
</dbReference>
<organism evidence="3 4">
    <name type="scientific">Nocardia jinanensis</name>
    <dbReference type="NCBI Taxonomy" id="382504"/>
    <lineage>
        <taxon>Bacteria</taxon>
        <taxon>Bacillati</taxon>
        <taxon>Actinomycetota</taxon>
        <taxon>Actinomycetes</taxon>
        <taxon>Mycobacteriales</taxon>
        <taxon>Nocardiaceae</taxon>
        <taxon>Nocardia</taxon>
    </lineage>
</organism>
<dbReference type="GO" id="GO:0046872">
    <property type="term" value="F:metal ion binding"/>
    <property type="evidence" value="ECO:0007669"/>
    <property type="project" value="UniProtKB-KW"/>
</dbReference>
<dbReference type="RefSeq" id="WP_062997801.1">
    <property type="nucleotide sequence ID" value="NZ_BMMH01000005.1"/>
</dbReference>
<name>A0A917VTE7_9NOCA</name>
<reference evidence="3" key="1">
    <citation type="journal article" date="2014" name="Int. J. Syst. Evol. Microbiol.">
        <title>Complete genome sequence of Corynebacterium casei LMG S-19264T (=DSM 44701T), isolated from a smear-ripened cheese.</title>
        <authorList>
            <consortium name="US DOE Joint Genome Institute (JGI-PGF)"/>
            <person name="Walter F."/>
            <person name="Albersmeier A."/>
            <person name="Kalinowski J."/>
            <person name="Ruckert C."/>
        </authorList>
    </citation>
    <scope>NUCLEOTIDE SEQUENCE</scope>
    <source>
        <strain evidence="3">CGMCC 4.3508</strain>
    </source>
</reference>
<feature type="domain" description="VOC" evidence="2">
    <location>
        <begin position="158"/>
        <end position="301"/>
    </location>
</feature>
<evidence type="ECO:0000259" key="2">
    <source>
        <dbReference type="PROSITE" id="PS51819"/>
    </source>
</evidence>
<evidence type="ECO:0000313" key="3">
    <source>
        <dbReference type="EMBL" id="GGL12399.1"/>
    </source>
</evidence>
<dbReference type="PANTHER" id="PTHR43048:SF3">
    <property type="entry name" value="METHYLMALONYL-COA EPIMERASE, MITOCHONDRIAL"/>
    <property type="match status" value="1"/>
</dbReference>